<organism evidence="6 7">
    <name type="scientific">Dimorphilus gyrociliatus</name>
    <dbReference type="NCBI Taxonomy" id="2664684"/>
    <lineage>
        <taxon>Eukaryota</taxon>
        <taxon>Metazoa</taxon>
        <taxon>Spiralia</taxon>
        <taxon>Lophotrochozoa</taxon>
        <taxon>Annelida</taxon>
        <taxon>Polychaeta</taxon>
        <taxon>Polychaeta incertae sedis</taxon>
        <taxon>Dinophilidae</taxon>
        <taxon>Dimorphilus</taxon>
    </lineage>
</organism>
<dbReference type="InterPro" id="IPR019372">
    <property type="entry name" value="LHFPL"/>
</dbReference>
<keyword evidence="2 5" id="KW-0812">Transmembrane</keyword>
<dbReference type="GO" id="GO:0005886">
    <property type="term" value="C:plasma membrane"/>
    <property type="evidence" value="ECO:0007669"/>
    <property type="project" value="TreeGrafter"/>
</dbReference>
<dbReference type="PANTHER" id="PTHR12489">
    <property type="entry name" value="LIPOMA HMGIC FUSION PARTNER-LIKE PROTEIN"/>
    <property type="match status" value="1"/>
</dbReference>
<dbReference type="Pfam" id="PF10242">
    <property type="entry name" value="L_HMGIC_fpl"/>
    <property type="match status" value="1"/>
</dbReference>
<name>A0A7I8VIT9_9ANNE</name>
<evidence type="ECO:0000256" key="3">
    <source>
        <dbReference type="ARBA" id="ARBA00022989"/>
    </source>
</evidence>
<comment type="caution">
    <text evidence="6">The sequence shown here is derived from an EMBL/GenBank/DDBJ whole genome shotgun (WGS) entry which is preliminary data.</text>
</comment>
<protein>
    <submittedName>
        <fullName evidence="6">DgyrCDS4571</fullName>
    </submittedName>
</protein>
<dbReference type="PANTHER" id="PTHR12489:SF1">
    <property type="entry name" value="LP10272P"/>
    <property type="match status" value="1"/>
</dbReference>
<evidence type="ECO:0000256" key="4">
    <source>
        <dbReference type="ARBA" id="ARBA00023136"/>
    </source>
</evidence>
<feature type="transmembrane region" description="Helical" evidence="5">
    <location>
        <begin position="26"/>
        <end position="47"/>
    </location>
</feature>
<evidence type="ECO:0000256" key="1">
    <source>
        <dbReference type="ARBA" id="ARBA00004141"/>
    </source>
</evidence>
<dbReference type="Proteomes" id="UP000549394">
    <property type="component" value="Unassembled WGS sequence"/>
</dbReference>
<dbReference type="EMBL" id="CAJFCJ010000006">
    <property type="protein sequence ID" value="CAD5115615.1"/>
    <property type="molecule type" value="Genomic_DNA"/>
</dbReference>
<evidence type="ECO:0000256" key="5">
    <source>
        <dbReference type="SAM" id="Phobius"/>
    </source>
</evidence>
<evidence type="ECO:0000313" key="7">
    <source>
        <dbReference type="Proteomes" id="UP000549394"/>
    </source>
</evidence>
<reference evidence="6 7" key="1">
    <citation type="submission" date="2020-08" db="EMBL/GenBank/DDBJ databases">
        <authorList>
            <person name="Hejnol A."/>
        </authorList>
    </citation>
    <scope>NUCLEOTIDE SEQUENCE [LARGE SCALE GENOMIC DNA]</scope>
</reference>
<dbReference type="Gene3D" id="1.20.140.150">
    <property type="match status" value="1"/>
</dbReference>
<feature type="transmembrane region" description="Helical" evidence="5">
    <location>
        <begin position="180"/>
        <end position="202"/>
    </location>
</feature>
<comment type="subcellular location">
    <subcellularLocation>
        <location evidence="1">Membrane</location>
        <topology evidence="1">Multi-pass membrane protein</topology>
    </subcellularLocation>
</comment>
<evidence type="ECO:0000256" key="2">
    <source>
        <dbReference type="ARBA" id="ARBA00022692"/>
    </source>
</evidence>
<feature type="transmembrane region" description="Helical" evidence="5">
    <location>
        <begin position="99"/>
        <end position="122"/>
    </location>
</feature>
<accession>A0A7I8VIT9</accession>
<feature type="transmembrane region" description="Helical" evidence="5">
    <location>
        <begin position="129"/>
        <end position="152"/>
    </location>
</feature>
<sequence>MDRSSYQSAAEATKIYYYKYVRNARVVGVIWALFVICLAIIEVVVFAQPQWLGDSKSSPGTGYFGLFKYCILLEDTSGELKCFGGLDNFSSILNGNFKAATVLVGISVLIIFFCVISLLLFFFVSPKRVYYSIAMLLILAAIFLAIGCLVYPNGWDDKDVRRVCGKDSDKFDRADCEIRWALILAVIAIFDGIVLALLAIVLGSRQVPRRSRVLLKNETIPVVAKSDYAESIGKPSVLIQPRIATASDDHFADYSQYSSRARSRKGF</sequence>
<keyword evidence="7" id="KW-1185">Reference proteome</keyword>
<dbReference type="AlphaFoldDB" id="A0A7I8VIT9"/>
<dbReference type="OrthoDB" id="5873721at2759"/>
<keyword evidence="3 5" id="KW-1133">Transmembrane helix</keyword>
<dbReference type="GO" id="GO:0007605">
    <property type="term" value="P:sensory perception of sound"/>
    <property type="evidence" value="ECO:0007669"/>
    <property type="project" value="TreeGrafter"/>
</dbReference>
<evidence type="ECO:0000313" key="6">
    <source>
        <dbReference type="EMBL" id="CAD5115615.1"/>
    </source>
</evidence>
<proteinExistence type="predicted"/>
<gene>
    <name evidence="6" type="ORF">DGYR_LOCUS4339</name>
</gene>
<keyword evidence="4 5" id="KW-0472">Membrane</keyword>